<dbReference type="PROSITE" id="PS01124">
    <property type="entry name" value="HTH_ARAC_FAMILY_2"/>
    <property type="match status" value="1"/>
</dbReference>
<dbReference type="SMART" id="SM00342">
    <property type="entry name" value="HTH_ARAC"/>
    <property type="match status" value="1"/>
</dbReference>
<dbReference type="InterPro" id="IPR018060">
    <property type="entry name" value="HTH_AraC"/>
</dbReference>
<reference evidence="5 6" key="1">
    <citation type="submission" date="2015-04" db="EMBL/GenBank/DDBJ databases">
        <title>Genome sequence of aromatic hydrocarbons-degrading Sphingobium chungbukense DJ77.</title>
        <authorList>
            <person name="Kim Y.-C."/>
            <person name="Chae J.-C."/>
        </authorList>
    </citation>
    <scope>NUCLEOTIDE SEQUENCE [LARGE SCALE GENOMIC DNA]</scope>
    <source>
        <strain evidence="5 6">DJ77</strain>
    </source>
</reference>
<dbReference type="Pfam" id="PF12833">
    <property type="entry name" value="HTH_18"/>
    <property type="match status" value="1"/>
</dbReference>
<keyword evidence="2" id="KW-0238">DNA-binding</keyword>
<dbReference type="EMBL" id="LBIC01000006">
    <property type="protein sequence ID" value="KKW91545.1"/>
    <property type="molecule type" value="Genomic_DNA"/>
</dbReference>
<dbReference type="STRING" id="56193.YP76_14220"/>
<dbReference type="GO" id="GO:0000976">
    <property type="term" value="F:transcription cis-regulatory region binding"/>
    <property type="evidence" value="ECO:0007669"/>
    <property type="project" value="TreeGrafter"/>
</dbReference>
<evidence type="ECO:0000313" key="5">
    <source>
        <dbReference type="EMBL" id="KKW91545.1"/>
    </source>
</evidence>
<sequence length="374" mass="41629">MKANPCGAENARSYSAMLGSAVRAGDFRSHRPALFTSNEVSFGAEQLSIHYVETFFGRERAHALLLGAGLCDAKGKMPASISRVDFWNLCVDGIFKYNDEGHGCTPLPLPKGSWTMIFTAVNHMDSVDEGLKRFCDFVQVIPSGMTVSVGHGTDGVHVTYAMNELSERGEIYVELIALVFHCVLVWGTGRAIEPVRMRLSSLLGDRKESLLTGLATSSWRQGTGVSMIYPKEILDLPLGVRRYKSFSFHESSVFMEMAEKPPHATDSGASSSLVNELRVLMRDEIPHQRVAAHKLGMSAATLQRRLTQEGTSFRELSREVRMRKLCTLLATDANLDDVAYDLGFSDRRSLWRACFDWLGMSPTAYRLQRRLCES</sequence>
<feature type="domain" description="HTH araC/xylS-type" evidence="4">
    <location>
        <begin position="292"/>
        <end position="368"/>
    </location>
</feature>
<keyword evidence="3" id="KW-0804">Transcription</keyword>
<gene>
    <name evidence="5" type="ORF">YP76_14220</name>
</gene>
<keyword evidence="6" id="KW-1185">Reference proteome</keyword>
<dbReference type="RefSeq" id="WP_046764271.1">
    <property type="nucleotide sequence ID" value="NZ_LBIC01000006.1"/>
</dbReference>
<dbReference type="GO" id="GO:0005829">
    <property type="term" value="C:cytosol"/>
    <property type="evidence" value="ECO:0007669"/>
    <property type="project" value="TreeGrafter"/>
</dbReference>
<dbReference type="AlphaFoldDB" id="A0A0M3ANX3"/>
<evidence type="ECO:0000256" key="3">
    <source>
        <dbReference type="ARBA" id="ARBA00023163"/>
    </source>
</evidence>
<comment type="caution">
    <text evidence="5">The sequence shown here is derived from an EMBL/GenBank/DDBJ whole genome shotgun (WGS) entry which is preliminary data.</text>
</comment>
<evidence type="ECO:0000259" key="4">
    <source>
        <dbReference type="PROSITE" id="PS01124"/>
    </source>
</evidence>
<dbReference type="Proteomes" id="UP000033874">
    <property type="component" value="Unassembled WGS sequence"/>
</dbReference>
<dbReference type="Gene3D" id="1.10.10.60">
    <property type="entry name" value="Homeodomain-like"/>
    <property type="match status" value="1"/>
</dbReference>
<dbReference type="SUPFAM" id="SSF46689">
    <property type="entry name" value="Homeodomain-like"/>
    <property type="match status" value="1"/>
</dbReference>
<proteinExistence type="predicted"/>
<evidence type="ECO:0000313" key="6">
    <source>
        <dbReference type="Proteomes" id="UP000033874"/>
    </source>
</evidence>
<dbReference type="GO" id="GO:0003700">
    <property type="term" value="F:DNA-binding transcription factor activity"/>
    <property type="evidence" value="ECO:0007669"/>
    <property type="project" value="InterPro"/>
</dbReference>
<evidence type="ECO:0000256" key="1">
    <source>
        <dbReference type="ARBA" id="ARBA00023015"/>
    </source>
</evidence>
<organism evidence="5 6">
    <name type="scientific">Sphingobium chungbukense</name>
    <dbReference type="NCBI Taxonomy" id="56193"/>
    <lineage>
        <taxon>Bacteria</taxon>
        <taxon>Pseudomonadati</taxon>
        <taxon>Pseudomonadota</taxon>
        <taxon>Alphaproteobacteria</taxon>
        <taxon>Sphingomonadales</taxon>
        <taxon>Sphingomonadaceae</taxon>
        <taxon>Sphingobium</taxon>
    </lineage>
</organism>
<accession>A0A0M3ANX3</accession>
<dbReference type="PANTHER" id="PTHR47894">
    <property type="entry name" value="HTH-TYPE TRANSCRIPTIONAL REGULATOR GADX"/>
    <property type="match status" value="1"/>
</dbReference>
<name>A0A0M3ANX3_9SPHN</name>
<keyword evidence="1" id="KW-0805">Transcription regulation</keyword>
<evidence type="ECO:0000256" key="2">
    <source>
        <dbReference type="ARBA" id="ARBA00023125"/>
    </source>
</evidence>
<dbReference type="InterPro" id="IPR009057">
    <property type="entry name" value="Homeodomain-like_sf"/>
</dbReference>
<protein>
    <recommendedName>
        <fullName evidence="4">HTH araC/xylS-type domain-containing protein</fullName>
    </recommendedName>
</protein>
<dbReference type="PATRIC" id="fig|56193.3.peg.2968"/>
<dbReference type="PANTHER" id="PTHR47894:SF1">
    <property type="entry name" value="HTH-TYPE TRANSCRIPTIONAL REGULATOR VQSM"/>
    <property type="match status" value="1"/>
</dbReference>